<keyword evidence="5" id="KW-1185">Reference proteome</keyword>
<dbReference type="OrthoDB" id="582170at2"/>
<dbReference type="GO" id="GO:0000160">
    <property type="term" value="P:phosphorelay signal transduction system"/>
    <property type="evidence" value="ECO:0007669"/>
    <property type="project" value="InterPro"/>
</dbReference>
<evidence type="ECO:0000256" key="2">
    <source>
        <dbReference type="PROSITE-ProRule" id="PRU00169"/>
    </source>
</evidence>
<dbReference type="SMART" id="SM00448">
    <property type="entry name" value="REC"/>
    <property type="match status" value="1"/>
</dbReference>
<evidence type="ECO:0000313" key="4">
    <source>
        <dbReference type="EMBL" id="SEN04738.1"/>
    </source>
</evidence>
<dbReference type="AlphaFoldDB" id="A0A1H8DDV8"/>
<feature type="domain" description="Response regulatory" evidence="3">
    <location>
        <begin position="4"/>
        <end position="115"/>
    </location>
</feature>
<dbReference type="InterPro" id="IPR011006">
    <property type="entry name" value="CheY-like_superfamily"/>
</dbReference>
<evidence type="ECO:0000259" key="3">
    <source>
        <dbReference type="PROSITE" id="PS50110"/>
    </source>
</evidence>
<dbReference type="Proteomes" id="UP000199372">
    <property type="component" value="Unassembled WGS sequence"/>
</dbReference>
<protein>
    <submittedName>
        <fullName evidence="4">Response regulator receiver domain-containing protein</fullName>
    </submittedName>
</protein>
<dbReference type="InterPro" id="IPR050595">
    <property type="entry name" value="Bact_response_regulator"/>
</dbReference>
<evidence type="ECO:0000313" key="5">
    <source>
        <dbReference type="Proteomes" id="UP000199372"/>
    </source>
</evidence>
<organism evidence="4 5">
    <name type="scientific">Palleronia pelagia</name>
    <dbReference type="NCBI Taxonomy" id="387096"/>
    <lineage>
        <taxon>Bacteria</taxon>
        <taxon>Pseudomonadati</taxon>
        <taxon>Pseudomonadota</taxon>
        <taxon>Alphaproteobacteria</taxon>
        <taxon>Rhodobacterales</taxon>
        <taxon>Roseobacteraceae</taxon>
        <taxon>Palleronia</taxon>
    </lineage>
</organism>
<reference evidence="5" key="1">
    <citation type="submission" date="2016-10" db="EMBL/GenBank/DDBJ databases">
        <authorList>
            <person name="Varghese N."/>
            <person name="Submissions S."/>
        </authorList>
    </citation>
    <scope>NUCLEOTIDE SEQUENCE [LARGE SCALE GENOMIC DNA]</scope>
    <source>
        <strain evidence="5">DSM 26893</strain>
    </source>
</reference>
<dbReference type="InterPro" id="IPR001789">
    <property type="entry name" value="Sig_transdc_resp-reg_receiver"/>
</dbReference>
<keyword evidence="1 2" id="KW-0597">Phosphoprotein</keyword>
<gene>
    <name evidence="4" type="ORF">SAMN04488011_102288</name>
</gene>
<dbReference type="PANTHER" id="PTHR44591:SF24">
    <property type="entry name" value="PROTEIN-GLUTAMATE METHYLESTERASE_PROTEIN-GLUTAMINE GLUTAMINASE 1"/>
    <property type="match status" value="1"/>
</dbReference>
<dbReference type="EMBL" id="FOCM01000002">
    <property type="protein sequence ID" value="SEN04738.1"/>
    <property type="molecule type" value="Genomic_DNA"/>
</dbReference>
<dbReference type="PANTHER" id="PTHR44591">
    <property type="entry name" value="STRESS RESPONSE REGULATOR PROTEIN 1"/>
    <property type="match status" value="1"/>
</dbReference>
<sequence>MTKNVLVLDDEALIAYDLADTVEASGRKVIGPAISINEARELAKKYCPDIALLDINIRGQTVWELAEELRHLGCALIFCSANAAPSDPDFAFADCTFVPKPSSPEKICKALEQAG</sequence>
<dbReference type="SUPFAM" id="SSF52172">
    <property type="entry name" value="CheY-like"/>
    <property type="match status" value="1"/>
</dbReference>
<dbReference type="PROSITE" id="PS50110">
    <property type="entry name" value="RESPONSE_REGULATORY"/>
    <property type="match status" value="1"/>
</dbReference>
<dbReference type="Pfam" id="PF00072">
    <property type="entry name" value="Response_reg"/>
    <property type="match status" value="1"/>
</dbReference>
<accession>A0A1H8DDV8</accession>
<dbReference type="RefSeq" id="WP_091844622.1">
    <property type="nucleotide sequence ID" value="NZ_FOCM01000002.1"/>
</dbReference>
<feature type="modified residue" description="4-aspartylphosphate" evidence="2">
    <location>
        <position position="54"/>
    </location>
</feature>
<name>A0A1H8DDV8_9RHOB</name>
<proteinExistence type="predicted"/>
<evidence type="ECO:0000256" key="1">
    <source>
        <dbReference type="ARBA" id="ARBA00022553"/>
    </source>
</evidence>
<dbReference type="Gene3D" id="3.40.50.2300">
    <property type="match status" value="1"/>
</dbReference>